<accession>A0A3B0VS66</accession>
<dbReference type="Pfam" id="PF10082">
    <property type="entry name" value="BBP2_2"/>
    <property type="match status" value="1"/>
</dbReference>
<sequence>MKKIRIINLLLLAFIAGNVFAQQDGLQLGSVTVFPTLGLSYGYDDNVFYTSDEQQRLSSNFTIFSPGIRLEAEGEKTDFLAQYDYNKTSFNSNSEYDFEMHHILAALGYSASARSRVEVSAEYFDGSDRIGTANQQGNFLELGLDPDEWRSFGIAGKWHYGGIGAKGAIDLELGAIDRQYDNNRQYTATRDRETRYVGVTYSHKITPKTNYLIQAKHARIDYDIATLDNTETRLMFGAQWQATGKTSARALVGYLVKDFDGPIHDDFKGLALEAGMTWSPRSYSIFDLTLSRETDETNGNGSYVVRNSADLGWTHFWKDRLSTTANIGVSDENYKGDLRDDSLKYYGLSAKYQFTDWLMSGLGYKYYNRSSNINEFSYQGNTVLLTLELSK</sequence>
<evidence type="ECO:0000313" key="1">
    <source>
        <dbReference type="EMBL" id="VAW46528.1"/>
    </source>
</evidence>
<dbReference type="EMBL" id="UOFC01000105">
    <property type="protein sequence ID" value="VAW46528.1"/>
    <property type="molecule type" value="Genomic_DNA"/>
</dbReference>
<dbReference type="InterPro" id="IPR018759">
    <property type="entry name" value="BBP2_2"/>
</dbReference>
<proteinExistence type="predicted"/>
<organism evidence="1">
    <name type="scientific">hydrothermal vent metagenome</name>
    <dbReference type="NCBI Taxonomy" id="652676"/>
    <lineage>
        <taxon>unclassified sequences</taxon>
        <taxon>metagenomes</taxon>
        <taxon>ecological metagenomes</taxon>
    </lineage>
</organism>
<name>A0A3B0VS66_9ZZZZ</name>
<dbReference type="SUPFAM" id="SSF56935">
    <property type="entry name" value="Porins"/>
    <property type="match status" value="1"/>
</dbReference>
<evidence type="ECO:0008006" key="2">
    <source>
        <dbReference type="Google" id="ProtNLM"/>
    </source>
</evidence>
<dbReference type="AlphaFoldDB" id="A0A3B0VS66"/>
<protein>
    <recommendedName>
        <fullName evidence="2">Capsular polysaccharide synthesis enzyme CpsB</fullName>
    </recommendedName>
</protein>
<reference evidence="1" key="1">
    <citation type="submission" date="2018-06" db="EMBL/GenBank/DDBJ databases">
        <authorList>
            <person name="Zhirakovskaya E."/>
        </authorList>
    </citation>
    <scope>NUCLEOTIDE SEQUENCE</scope>
</reference>
<gene>
    <name evidence="1" type="ORF">MNBD_GAMMA03-1251</name>
</gene>